<dbReference type="SUPFAM" id="SSF52799">
    <property type="entry name" value="(Phosphotyrosine protein) phosphatases II"/>
    <property type="match status" value="1"/>
</dbReference>
<name>A0A914WWT3_9BILA</name>
<dbReference type="InterPro" id="IPR000387">
    <property type="entry name" value="Tyr_Pase_dom"/>
</dbReference>
<feature type="domain" description="Tyrosine-protein phosphatase" evidence="4">
    <location>
        <begin position="1"/>
        <end position="105"/>
    </location>
</feature>
<dbReference type="PANTHER" id="PTHR45961">
    <property type="entry name" value="IP21249P"/>
    <property type="match status" value="1"/>
</dbReference>
<dbReference type="InterPro" id="IPR052103">
    <property type="entry name" value="Dual_spec_Phospatases"/>
</dbReference>
<dbReference type="PROSITE" id="PS50056">
    <property type="entry name" value="TYR_PHOSPHATASE_2"/>
    <property type="match status" value="1"/>
</dbReference>
<keyword evidence="3" id="KW-0904">Protein phosphatase</keyword>
<dbReference type="AlphaFoldDB" id="A0A914WWT3"/>
<proteinExistence type="inferred from homology"/>
<evidence type="ECO:0000256" key="1">
    <source>
        <dbReference type="ARBA" id="ARBA00008601"/>
    </source>
</evidence>
<protein>
    <submittedName>
        <fullName evidence="7">Uncharacterized protein</fullName>
    </submittedName>
</protein>
<dbReference type="InterPro" id="IPR000340">
    <property type="entry name" value="Dual-sp_phosphatase_cat-dom"/>
</dbReference>
<dbReference type="PROSITE" id="PS50054">
    <property type="entry name" value="TYR_PHOSPHATASE_DUAL"/>
    <property type="match status" value="1"/>
</dbReference>
<keyword evidence="2" id="KW-0378">Hydrolase</keyword>
<sequence>MFRCTRFTVDYLKVSLEDAECSQLDEYFDLAADLIEHHRMNGGKTLVHCAAGRSRSASLCIIYLVKYGKQSLRDSFLTIRRARPVIAPNPGFWRQMIKFEKGLNNGKATVEMLPRFQSEVADVCLTPRELEYIKRWLQKTNDSAKKRAARI</sequence>
<organism evidence="6 7">
    <name type="scientific">Plectus sambesii</name>
    <dbReference type="NCBI Taxonomy" id="2011161"/>
    <lineage>
        <taxon>Eukaryota</taxon>
        <taxon>Metazoa</taxon>
        <taxon>Ecdysozoa</taxon>
        <taxon>Nematoda</taxon>
        <taxon>Chromadorea</taxon>
        <taxon>Plectida</taxon>
        <taxon>Plectina</taxon>
        <taxon>Plectoidea</taxon>
        <taxon>Plectidae</taxon>
        <taxon>Plectus</taxon>
    </lineage>
</organism>
<dbReference type="InterPro" id="IPR029021">
    <property type="entry name" value="Prot-tyrosine_phosphatase-like"/>
</dbReference>
<keyword evidence="6" id="KW-1185">Reference proteome</keyword>
<evidence type="ECO:0000313" key="7">
    <source>
        <dbReference type="WBParaSite" id="PSAMB.scaffold5133size12562.g25979.t1"/>
    </source>
</evidence>
<dbReference type="GO" id="GO:0004721">
    <property type="term" value="F:phosphoprotein phosphatase activity"/>
    <property type="evidence" value="ECO:0007669"/>
    <property type="project" value="UniProtKB-KW"/>
</dbReference>
<accession>A0A914WWT3</accession>
<feature type="domain" description="Tyrosine specific protein phosphatases" evidence="5">
    <location>
        <begin position="25"/>
        <end position="94"/>
    </location>
</feature>
<evidence type="ECO:0000313" key="6">
    <source>
        <dbReference type="Proteomes" id="UP000887566"/>
    </source>
</evidence>
<evidence type="ECO:0000256" key="2">
    <source>
        <dbReference type="ARBA" id="ARBA00022801"/>
    </source>
</evidence>
<comment type="similarity">
    <text evidence="1">Belongs to the protein-tyrosine phosphatase family. Non-receptor class dual specificity subfamily.</text>
</comment>
<dbReference type="WBParaSite" id="PSAMB.scaffold5133size12562.g25979.t1">
    <property type="protein sequence ID" value="PSAMB.scaffold5133size12562.g25979.t1"/>
    <property type="gene ID" value="PSAMB.scaffold5133size12562.g25979"/>
</dbReference>
<evidence type="ECO:0000256" key="3">
    <source>
        <dbReference type="ARBA" id="ARBA00022912"/>
    </source>
</evidence>
<dbReference type="Proteomes" id="UP000887566">
    <property type="component" value="Unplaced"/>
</dbReference>
<reference evidence="7" key="1">
    <citation type="submission" date="2022-11" db="UniProtKB">
        <authorList>
            <consortium name="WormBaseParasite"/>
        </authorList>
    </citation>
    <scope>IDENTIFICATION</scope>
</reference>
<dbReference type="InterPro" id="IPR016130">
    <property type="entry name" value="Tyr_Pase_AS"/>
</dbReference>
<dbReference type="PANTHER" id="PTHR45961:SF6">
    <property type="entry name" value="IP21249P"/>
    <property type="match status" value="1"/>
</dbReference>
<dbReference type="PROSITE" id="PS00383">
    <property type="entry name" value="TYR_PHOSPHATASE_1"/>
    <property type="match status" value="1"/>
</dbReference>
<evidence type="ECO:0000259" key="4">
    <source>
        <dbReference type="PROSITE" id="PS50054"/>
    </source>
</evidence>
<dbReference type="GO" id="GO:0005737">
    <property type="term" value="C:cytoplasm"/>
    <property type="evidence" value="ECO:0007669"/>
    <property type="project" value="TreeGrafter"/>
</dbReference>
<dbReference type="SMART" id="SM00195">
    <property type="entry name" value="DSPc"/>
    <property type="match status" value="1"/>
</dbReference>
<evidence type="ECO:0000259" key="5">
    <source>
        <dbReference type="PROSITE" id="PS50056"/>
    </source>
</evidence>
<dbReference type="Pfam" id="PF00782">
    <property type="entry name" value="DSPc"/>
    <property type="match status" value="1"/>
</dbReference>
<dbReference type="InterPro" id="IPR020422">
    <property type="entry name" value="TYR_PHOSPHATASE_DUAL_dom"/>
</dbReference>
<dbReference type="Gene3D" id="3.90.190.10">
    <property type="entry name" value="Protein tyrosine phosphatase superfamily"/>
    <property type="match status" value="1"/>
</dbReference>